<keyword evidence="5 8" id="KW-1133">Transmembrane helix</keyword>
<dbReference type="Ensembl" id="ENSVKKT00000004525.1">
    <property type="protein sequence ID" value="ENSVKKP00000004399.1"/>
    <property type="gene ID" value="ENSVKKG00000003294.1"/>
</dbReference>
<comment type="subcellular location">
    <subcellularLocation>
        <location evidence="1">Cell membrane</location>
        <topology evidence="1">Multi-pass membrane protein</topology>
    </subcellularLocation>
</comment>
<dbReference type="GO" id="GO:0071939">
    <property type="term" value="P:vitamin A import into cell"/>
    <property type="evidence" value="ECO:0007669"/>
    <property type="project" value="TreeGrafter"/>
</dbReference>
<evidence type="ECO:0000256" key="7">
    <source>
        <dbReference type="ARBA" id="ARBA00023170"/>
    </source>
</evidence>
<keyword evidence="7" id="KW-0675">Receptor</keyword>
<dbReference type="InterPro" id="IPR026612">
    <property type="entry name" value="STRA6-like"/>
</dbReference>
<evidence type="ECO:0000256" key="8">
    <source>
        <dbReference type="SAM" id="Phobius"/>
    </source>
</evidence>
<dbReference type="GO" id="GO:0005886">
    <property type="term" value="C:plasma membrane"/>
    <property type="evidence" value="ECO:0007669"/>
    <property type="project" value="UniProtKB-SubCell"/>
</dbReference>
<feature type="signal peptide" evidence="9">
    <location>
        <begin position="1"/>
        <end position="23"/>
    </location>
</feature>
<protein>
    <recommendedName>
        <fullName evidence="12">Gustatory receptor</fullName>
    </recommendedName>
</protein>
<accession>A0A8D2IQN1</accession>
<proteinExistence type="predicted"/>
<evidence type="ECO:0000256" key="1">
    <source>
        <dbReference type="ARBA" id="ARBA00004651"/>
    </source>
</evidence>
<keyword evidence="9" id="KW-0732">Signal</keyword>
<dbReference type="GO" id="GO:0038023">
    <property type="term" value="F:signaling receptor activity"/>
    <property type="evidence" value="ECO:0007669"/>
    <property type="project" value="InterPro"/>
</dbReference>
<evidence type="ECO:0008006" key="12">
    <source>
        <dbReference type="Google" id="ProtNLM"/>
    </source>
</evidence>
<sequence>MLPLYLQFIIIIVLAFLEKRARRCCFDENFSLLSRRFGVLIPFDFVDLNGSYSNRWSVGFAFGVTADKVMFLFLDMYIPVTIPGWAKVFWVLLIAIEVGISSYPFFVCLSTRHRLTGAIFGFLYTATWLAITLLDIFLCSEIDVLGEHSEMFFLWPSILSYLFLLGRFVFIFVKEIRIRRGLASENEEISFMEGYQAKYVHRLFRKRPLQPDQKSWIQRKLYHWDPHFKFPTRLISTIVLVIRCLYTFVILEFLIFKALNSKLRELADSLNILALSVNETENTFISAMEEFATITFDVWVVTTIISCITSLTY</sequence>
<dbReference type="PANTHER" id="PTHR21444">
    <property type="entry name" value="COILED-COIL DOMAIN-CONTAINING PROTEIN 180"/>
    <property type="match status" value="1"/>
</dbReference>
<feature type="transmembrane region" description="Helical" evidence="8">
    <location>
        <begin position="88"/>
        <end position="106"/>
    </location>
</feature>
<feature type="transmembrane region" description="Helical" evidence="8">
    <location>
        <begin position="118"/>
        <end position="140"/>
    </location>
</feature>
<evidence type="ECO:0000313" key="10">
    <source>
        <dbReference type="Ensembl" id="ENSVKKP00000004399.1"/>
    </source>
</evidence>
<evidence type="ECO:0000256" key="4">
    <source>
        <dbReference type="ARBA" id="ARBA00022692"/>
    </source>
</evidence>
<reference evidence="10" key="1">
    <citation type="submission" date="2025-08" db="UniProtKB">
        <authorList>
            <consortium name="Ensembl"/>
        </authorList>
    </citation>
    <scope>IDENTIFICATION</scope>
</reference>
<keyword evidence="11" id="KW-1185">Reference proteome</keyword>
<organism evidence="10 11">
    <name type="scientific">Varanus komodoensis</name>
    <name type="common">Komodo dragon</name>
    <dbReference type="NCBI Taxonomy" id="61221"/>
    <lineage>
        <taxon>Eukaryota</taxon>
        <taxon>Metazoa</taxon>
        <taxon>Chordata</taxon>
        <taxon>Craniata</taxon>
        <taxon>Vertebrata</taxon>
        <taxon>Euteleostomi</taxon>
        <taxon>Lepidosauria</taxon>
        <taxon>Squamata</taxon>
        <taxon>Bifurcata</taxon>
        <taxon>Unidentata</taxon>
        <taxon>Episquamata</taxon>
        <taxon>Toxicofera</taxon>
        <taxon>Anguimorpha</taxon>
        <taxon>Paleoanguimorpha</taxon>
        <taxon>Varanoidea</taxon>
        <taxon>Varanidae</taxon>
        <taxon>Varanus</taxon>
    </lineage>
</organism>
<name>A0A8D2IQN1_VARKO</name>
<evidence type="ECO:0000313" key="11">
    <source>
        <dbReference type="Proteomes" id="UP000694545"/>
    </source>
</evidence>
<feature type="transmembrane region" description="Helical" evidence="8">
    <location>
        <begin position="56"/>
        <end position="76"/>
    </location>
</feature>
<evidence type="ECO:0000256" key="3">
    <source>
        <dbReference type="ARBA" id="ARBA00022475"/>
    </source>
</evidence>
<feature type="transmembrane region" description="Helical" evidence="8">
    <location>
        <begin position="152"/>
        <end position="173"/>
    </location>
</feature>
<feature type="transmembrane region" description="Helical" evidence="8">
    <location>
        <begin position="234"/>
        <end position="256"/>
    </location>
</feature>
<dbReference type="Proteomes" id="UP000694545">
    <property type="component" value="Unplaced"/>
</dbReference>
<keyword evidence="3" id="KW-1003">Cell membrane</keyword>
<dbReference type="Pfam" id="PF14752">
    <property type="entry name" value="RBP_receptor"/>
    <property type="match status" value="1"/>
</dbReference>
<reference evidence="10" key="2">
    <citation type="submission" date="2025-09" db="UniProtKB">
        <authorList>
            <consortium name="Ensembl"/>
        </authorList>
    </citation>
    <scope>IDENTIFICATION</scope>
</reference>
<evidence type="ECO:0000256" key="2">
    <source>
        <dbReference type="ARBA" id="ARBA00022448"/>
    </source>
</evidence>
<keyword evidence="4 8" id="KW-0812">Transmembrane</keyword>
<dbReference type="OMA" id="RCCFDEN"/>
<feature type="chain" id="PRO_5034717882" description="Gustatory receptor" evidence="9">
    <location>
        <begin position="24"/>
        <end position="313"/>
    </location>
</feature>
<dbReference type="GO" id="GO:0034632">
    <property type="term" value="F:retinol transmembrane transporter activity"/>
    <property type="evidence" value="ECO:0007669"/>
    <property type="project" value="InterPro"/>
</dbReference>
<keyword evidence="2" id="KW-0813">Transport</keyword>
<evidence type="ECO:0000256" key="9">
    <source>
        <dbReference type="SAM" id="SignalP"/>
    </source>
</evidence>
<dbReference type="PANTHER" id="PTHR21444:SF17">
    <property type="entry name" value="STIMULATED BY RETINOIC ACID GENE 6 PROTEIN-LIKE"/>
    <property type="match status" value="1"/>
</dbReference>
<keyword evidence="6 8" id="KW-0472">Membrane</keyword>
<evidence type="ECO:0000256" key="5">
    <source>
        <dbReference type="ARBA" id="ARBA00022989"/>
    </source>
</evidence>
<dbReference type="AlphaFoldDB" id="A0A8D2IQN1"/>
<evidence type="ECO:0000256" key="6">
    <source>
        <dbReference type="ARBA" id="ARBA00023136"/>
    </source>
</evidence>